<organism evidence="2 3">
    <name type="scientific">Salinibacter ruber</name>
    <dbReference type="NCBI Taxonomy" id="146919"/>
    <lineage>
        <taxon>Bacteria</taxon>
        <taxon>Pseudomonadati</taxon>
        <taxon>Rhodothermota</taxon>
        <taxon>Rhodothermia</taxon>
        <taxon>Rhodothermales</taxon>
        <taxon>Salinibacteraceae</taxon>
        <taxon>Salinibacter</taxon>
    </lineage>
</organism>
<dbReference type="InterPro" id="IPR036513">
    <property type="entry name" value="STAS_dom_sf"/>
</dbReference>
<protein>
    <submittedName>
        <fullName evidence="2">Phospholipid/cholesterol/gamma-HCH transport system permease protein</fullName>
    </submittedName>
</protein>
<reference evidence="2" key="1">
    <citation type="submission" date="2022-08" db="EMBL/GenBank/DDBJ databases">
        <title>Genomic Encyclopedia of Type Strains, Phase V (KMG-V): Genome sequencing to study the core and pangenomes of soil and plant-associated prokaryotes.</title>
        <authorList>
            <person name="Whitman W."/>
        </authorList>
    </citation>
    <scope>NUCLEOTIDE SEQUENCE</scope>
    <source>
        <strain evidence="2">0</strain>
    </source>
</reference>
<keyword evidence="1" id="KW-1133">Transmembrane helix</keyword>
<gene>
    <name evidence="2" type="ORF">GGP71_002005</name>
</gene>
<accession>A0A9X2TC74</accession>
<dbReference type="Proteomes" id="UP001155027">
    <property type="component" value="Unassembled WGS sequence"/>
</dbReference>
<sequence length="371" mass="38809">MQVETHHTDDTLVLAPVGDWTLDRPLPDARAVMVNAAPSSPVAAVAFDTSGLGDWDSSLVTFLFEAAEYGRAHDLDVRIDTLPTSLERLVALSQAVPEADTTPEAADTALLARLGHWGLAAYDEAHALVTFLGQAVRSVGAILTGRGRMRWRTFGVALQESTASALPIVTVISLLVGLIVAFLGAVVLQRFGADYFVSYLVSYGMLRELGALMTAIIMTGRTGAAFAAELGSMQVNEEIDALETFGISPIDFLVTPRILAVMLALSMLTLYADALGIVGGMGVAVTMLDLTTTQFLTGLLEPVVLSDALVGIFKAVVYGGIIGLAGCMRGLQAGDDASAVGQATTSAVVTGILLIVFANAIIDWAAAVLQV</sequence>
<evidence type="ECO:0000313" key="2">
    <source>
        <dbReference type="EMBL" id="MCS3678075.1"/>
    </source>
</evidence>
<feature type="transmembrane region" description="Helical" evidence="1">
    <location>
        <begin position="165"/>
        <end position="188"/>
    </location>
</feature>
<dbReference type="InterPro" id="IPR030802">
    <property type="entry name" value="Permease_MalE"/>
</dbReference>
<comment type="caution">
    <text evidence="2">The sequence shown here is derived from an EMBL/GenBank/DDBJ whole genome shotgun (WGS) entry which is preliminary data.</text>
</comment>
<proteinExistence type="predicted"/>
<feature type="transmembrane region" description="Helical" evidence="1">
    <location>
        <begin position="308"/>
        <end position="327"/>
    </location>
</feature>
<dbReference type="PANTHER" id="PTHR30188">
    <property type="entry name" value="ABC TRANSPORTER PERMEASE PROTEIN-RELATED"/>
    <property type="match status" value="1"/>
</dbReference>
<dbReference type="GO" id="GO:0043190">
    <property type="term" value="C:ATP-binding cassette (ABC) transporter complex"/>
    <property type="evidence" value="ECO:0007669"/>
    <property type="project" value="InterPro"/>
</dbReference>
<dbReference type="SUPFAM" id="SSF52091">
    <property type="entry name" value="SpoIIaa-like"/>
    <property type="match status" value="1"/>
</dbReference>
<dbReference type="Pfam" id="PF02405">
    <property type="entry name" value="MlaE"/>
    <property type="match status" value="1"/>
</dbReference>
<dbReference type="PANTHER" id="PTHR30188:SF3">
    <property type="entry name" value="ABC TRANSPORTER PERMEASE"/>
    <property type="match status" value="1"/>
</dbReference>
<dbReference type="GO" id="GO:0005548">
    <property type="term" value="F:phospholipid transporter activity"/>
    <property type="evidence" value="ECO:0007669"/>
    <property type="project" value="TreeGrafter"/>
</dbReference>
<evidence type="ECO:0000256" key="1">
    <source>
        <dbReference type="SAM" id="Phobius"/>
    </source>
</evidence>
<evidence type="ECO:0000313" key="3">
    <source>
        <dbReference type="Proteomes" id="UP001155027"/>
    </source>
</evidence>
<dbReference type="RefSeq" id="WP_259080446.1">
    <property type="nucleotide sequence ID" value="NZ_JANUAU010000006.1"/>
</dbReference>
<name>A0A9X2TC74_9BACT</name>
<dbReference type="AlphaFoldDB" id="A0A9X2TC74"/>
<feature type="transmembrane region" description="Helical" evidence="1">
    <location>
        <begin position="258"/>
        <end position="288"/>
    </location>
</feature>
<feature type="transmembrane region" description="Helical" evidence="1">
    <location>
        <begin position="339"/>
        <end position="362"/>
    </location>
</feature>
<keyword evidence="1" id="KW-0472">Membrane</keyword>
<keyword evidence="1" id="KW-0812">Transmembrane</keyword>
<dbReference type="EMBL" id="JANUAU010000006">
    <property type="protein sequence ID" value="MCS3678075.1"/>
    <property type="molecule type" value="Genomic_DNA"/>
</dbReference>